<dbReference type="Pfam" id="PF04438">
    <property type="entry name" value="zf-HIT"/>
    <property type="match status" value="1"/>
</dbReference>
<dbReference type="PANTHER" id="PTHR48453:SF1">
    <property type="entry name" value="CCHC-TYPE DOMAIN-CONTAINING PROTEIN"/>
    <property type="match status" value="1"/>
</dbReference>
<dbReference type="STRING" id="157652.A0A371ELE7"/>
<keyword evidence="4" id="KW-0067">ATP-binding</keyword>
<feature type="compositionally biased region" description="Basic and acidic residues" evidence="2">
    <location>
        <begin position="58"/>
        <end position="67"/>
    </location>
</feature>
<dbReference type="GO" id="GO:0008270">
    <property type="term" value="F:zinc ion binding"/>
    <property type="evidence" value="ECO:0007669"/>
    <property type="project" value="UniProtKB-KW"/>
</dbReference>
<feature type="compositionally biased region" description="Acidic residues" evidence="2">
    <location>
        <begin position="119"/>
        <end position="131"/>
    </location>
</feature>
<keyword evidence="5" id="KW-1185">Reference proteome</keyword>
<evidence type="ECO:0000313" key="4">
    <source>
        <dbReference type="EMBL" id="RDX66867.1"/>
    </source>
</evidence>
<evidence type="ECO:0000313" key="5">
    <source>
        <dbReference type="Proteomes" id="UP000257109"/>
    </source>
</evidence>
<feature type="compositionally biased region" description="Basic and acidic residues" evidence="2">
    <location>
        <begin position="141"/>
        <end position="153"/>
    </location>
</feature>
<feature type="compositionally biased region" description="Basic and acidic residues" evidence="2">
    <location>
        <begin position="77"/>
        <end position="100"/>
    </location>
</feature>
<dbReference type="GO" id="GO:0003676">
    <property type="term" value="F:nucleic acid binding"/>
    <property type="evidence" value="ECO:0007669"/>
    <property type="project" value="InterPro"/>
</dbReference>
<keyword evidence="4" id="KW-0347">Helicase</keyword>
<dbReference type="InterPro" id="IPR007529">
    <property type="entry name" value="Znf_HIT"/>
</dbReference>
<sequence length="379" mass="42156">MGTRTNFYKNPSISYKKHLGLSSVLQNLHAYNIATGNLPSADPPHHPTPAAGLKRRRNPEPPESPHDDPDDCPSSMSHHDYIQSRRKEVASSRNHDRVELTEEVLGNNPNSALPLVDYDASDEDTPSECEEKETNALPNSGHEEEFDGVKSRNEQRFPVSGEPVCIICGRYGEYICNETDDDVCSMECKSELLEILKLNEGSSYNQVRDFSSSGISDAVTVPVFGDNTWDYNRHCWSKKRCSLSTYECWKCQRPGHLAEDCMIAVGSNKSSSIPKDLLGLYRRCRQIGKDLLAANCNVCHRSSNLATCLDCSIVLCDGLNAANRHARSLTSRIFWFANIALIKPLKSSMIYILQHGKEPGLQLYGVLYAVKTTSPGSPD</sequence>
<dbReference type="PROSITE" id="PS50158">
    <property type="entry name" value="ZF_CCHC"/>
    <property type="match status" value="1"/>
</dbReference>
<dbReference type="Gene3D" id="3.30.60.220">
    <property type="match status" value="1"/>
</dbReference>
<feature type="domain" description="CCHC-type" evidence="3">
    <location>
        <begin position="248"/>
        <end position="261"/>
    </location>
</feature>
<keyword evidence="1" id="KW-0863">Zinc-finger</keyword>
<dbReference type="AlphaFoldDB" id="A0A371ELE7"/>
<keyword evidence="4" id="KW-0547">Nucleotide-binding</keyword>
<evidence type="ECO:0000256" key="1">
    <source>
        <dbReference type="PROSITE-ProRule" id="PRU00047"/>
    </source>
</evidence>
<keyword evidence="1" id="KW-0862">Zinc</keyword>
<dbReference type="GO" id="GO:0004386">
    <property type="term" value="F:helicase activity"/>
    <property type="evidence" value="ECO:0007669"/>
    <property type="project" value="UniProtKB-KW"/>
</dbReference>
<dbReference type="OrthoDB" id="10070154at2759"/>
<dbReference type="EMBL" id="QJKJ01013241">
    <property type="protein sequence ID" value="RDX66867.1"/>
    <property type="molecule type" value="Genomic_DNA"/>
</dbReference>
<dbReference type="PANTHER" id="PTHR48453">
    <property type="entry name" value="CCHC-TYPE DOMAIN-CONTAINING PROTEIN"/>
    <property type="match status" value="1"/>
</dbReference>
<name>A0A371ELE7_MUCPR</name>
<accession>A0A371ELE7</accession>
<evidence type="ECO:0000256" key="2">
    <source>
        <dbReference type="SAM" id="MobiDB-lite"/>
    </source>
</evidence>
<dbReference type="InterPro" id="IPR001878">
    <property type="entry name" value="Znf_CCHC"/>
</dbReference>
<keyword evidence="1" id="KW-0479">Metal-binding</keyword>
<keyword evidence="4" id="KW-0378">Hydrolase</keyword>
<organism evidence="4 5">
    <name type="scientific">Mucuna pruriens</name>
    <name type="common">Velvet bean</name>
    <name type="synonym">Dolichos pruriens</name>
    <dbReference type="NCBI Taxonomy" id="157652"/>
    <lineage>
        <taxon>Eukaryota</taxon>
        <taxon>Viridiplantae</taxon>
        <taxon>Streptophyta</taxon>
        <taxon>Embryophyta</taxon>
        <taxon>Tracheophyta</taxon>
        <taxon>Spermatophyta</taxon>
        <taxon>Magnoliopsida</taxon>
        <taxon>eudicotyledons</taxon>
        <taxon>Gunneridae</taxon>
        <taxon>Pentapetalae</taxon>
        <taxon>rosids</taxon>
        <taxon>fabids</taxon>
        <taxon>Fabales</taxon>
        <taxon>Fabaceae</taxon>
        <taxon>Papilionoideae</taxon>
        <taxon>50 kb inversion clade</taxon>
        <taxon>NPAAA clade</taxon>
        <taxon>indigoferoid/millettioid clade</taxon>
        <taxon>Phaseoleae</taxon>
        <taxon>Mucuna</taxon>
    </lineage>
</organism>
<dbReference type="Proteomes" id="UP000257109">
    <property type="component" value="Unassembled WGS sequence"/>
</dbReference>
<reference evidence="4" key="1">
    <citation type="submission" date="2018-05" db="EMBL/GenBank/DDBJ databases">
        <title>Draft genome of Mucuna pruriens seed.</title>
        <authorList>
            <person name="Nnadi N.E."/>
            <person name="Vos R."/>
            <person name="Hasami M.H."/>
            <person name="Devisetty U.K."/>
            <person name="Aguiy J.C."/>
        </authorList>
    </citation>
    <scope>NUCLEOTIDE SEQUENCE [LARGE SCALE GENOMIC DNA]</scope>
    <source>
        <strain evidence="4">JCA_2017</strain>
    </source>
</reference>
<gene>
    <name evidence="4" type="ORF">CR513_54324</name>
</gene>
<dbReference type="Pfam" id="PF00098">
    <property type="entry name" value="zf-CCHC"/>
    <property type="match status" value="1"/>
</dbReference>
<proteinExistence type="predicted"/>
<feature type="non-terminal residue" evidence="4">
    <location>
        <position position="1"/>
    </location>
</feature>
<comment type="caution">
    <text evidence="4">The sequence shown here is derived from an EMBL/GenBank/DDBJ whole genome shotgun (WGS) entry which is preliminary data.</text>
</comment>
<dbReference type="CDD" id="cd23022">
    <property type="entry name" value="zf-HIT_DDX59"/>
    <property type="match status" value="1"/>
</dbReference>
<evidence type="ECO:0000259" key="3">
    <source>
        <dbReference type="PROSITE" id="PS50158"/>
    </source>
</evidence>
<protein>
    <submittedName>
        <fullName evidence="4">DEAD-box ATP-dependent RNA helicase 41</fullName>
    </submittedName>
</protein>
<feature type="region of interest" description="Disordered" evidence="2">
    <location>
        <begin position="36"/>
        <end position="153"/>
    </location>
</feature>